<name>A0A6U9RRA8_9CHLO</name>
<dbReference type="InterPro" id="IPR011108">
    <property type="entry name" value="RMMBL"/>
</dbReference>
<dbReference type="Pfam" id="PF07521">
    <property type="entry name" value="RMMBL"/>
    <property type="match status" value="1"/>
</dbReference>
<feature type="domain" description="Beta-Casp" evidence="8">
    <location>
        <begin position="253"/>
        <end position="377"/>
    </location>
</feature>
<dbReference type="InterPro" id="IPR027075">
    <property type="entry name" value="CPSF2"/>
</dbReference>
<keyword evidence="4 6" id="KW-0694">RNA-binding</keyword>
<evidence type="ECO:0000256" key="4">
    <source>
        <dbReference type="ARBA" id="ARBA00022884"/>
    </source>
</evidence>
<accession>A0A6U9RRA8</accession>
<evidence type="ECO:0000256" key="7">
    <source>
        <dbReference type="SAM" id="MobiDB-lite"/>
    </source>
</evidence>
<dbReference type="EMBL" id="HBIS01004812">
    <property type="protein sequence ID" value="CAE0610551.1"/>
    <property type="molecule type" value="Transcribed_RNA"/>
</dbReference>
<comment type="subcellular location">
    <subcellularLocation>
        <location evidence="1 6">Nucleus</location>
    </subcellularLocation>
</comment>
<dbReference type="SUPFAM" id="SSF56281">
    <property type="entry name" value="Metallo-hydrolase/oxidoreductase"/>
    <property type="match status" value="1"/>
</dbReference>
<evidence type="ECO:0000256" key="1">
    <source>
        <dbReference type="ARBA" id="ARBA00004123"/>
    </source>
</evidence>
<dbReference type="Pfam" id="PF13299">
    <property type="entry name" value="CPSF100_C"/>
    <property type="match status" value="1"/>
</dbReference>
<feature type="region of interest" description="Disordered" evidence="7">
    <location>
        <begin position="491"/>
        <end position="521"/>
    </location>
</feature>
<keyword evidence="5 6" id="KW-0539">Nucleus</keyword>
<dbReference type="InterPro" id="IPR036866">
    <property type="entry name" value="RibonucZ/Hydroxyglut_hydro"/>
</dbReference>
<dbReference type="GO" id="GO:0003723">
    <property type="term" value="F:RNA binding"/>
    <property type="evidence" value="ECO:0007669"/>
    <property type="project" value="UniProtKB-KW"/>
</dbReference>
<evidence type="ECO:0000256" key="6">
    <source>
        <dbReference type="RuleBase" id="RU365006"/>
    </source>
</evidence>
<protein>
    <recommendedName>
        <fullName evidence="6">Cleavage and polyadenylation specificity factor subunit 2</fullName>
    </recommendedName>
    <alternativeName>
        <fullName evidence="6">Cleavage and polyadenylation specificity factor 100 kDa subunit</fullName>
    </alternativeName>
</protein>
<dbReference type="InterPro" id="IPR025069">
    <property type="entry name" value="Cpsf2_C"/>
</dbReference>
<evidence type="ECO:0000256" key="2">
    <source>
        <dbReference type="ARBA" id="ARBA00010624"/>
    </source>
</evidence>
<sequence length="732" mass="81627">MAEVEGTRTQTTGSRTRFVPLCGVHGQEPMCYLLEVDAFVFLLDCGWDDRTEVMDLKELEAHVEKVDAVLVSHADTKHLGALPYAVGKLGLDCPVYATLPVHKMGQMVLYDLYLSKRAEEEYETFNLNDVDRAFGMFNPMRYAQQINLTGKGEGITITPFPAGHSVGGTTWRITKEAEDILYAVDYNHRKERHLNGAALHTFNRPAVLITDAYNGLTEQTSRKLRDRTLVAGVMQTLRSGGNVLIPVDTATRVLELLLVLDSHWEHQKIGLYSLVLLNNVAYNVVEFAKSMLEFMNSDISKSFEHTRDNVFDCKNVHLCHSLEELEELPDQPKVVLASMASLEAGLGRNLLVDWASDPDNLILFVERAQAGTLSSFIQTYMDSDETEDLQMRIKMGHREALDEVELVEFQEAEEARKEEELLADAVYGDAGLDIMDIEEGNEKAGGIQEKARAVGQVLIEGFETPEGAVAPLFPFPEEDVERDEYGEMLDPAEFAGDEDPSPTSAPEGLEGQLDGEDATMLEESPTKVVVEEMDVIIRASLQYIDFEGRSDERSIKNIVTQVQPRQLILVHGSPEATQGLKSHFETVLKSVHAPQPLEPVTIDSVSASYRLRLTEDFMRMVRFSRVAGNYQVAWVDGELKEEEVGSGLALVPNQGALQAVQKAVFVGETRLAELKEIIQSTLNLSVHFIPGGLVCGDRVVIRKQGSRLSFHGALSQEYYRVRDVVYAQYHIC</sequence>
<dbReference type="Pfam" id="PF10996">
    <property type="entry name" value="Beta-Casp"/>
    <property type="match status" value="1"/>
</dbReference>
<gene>
    <name evidence="9" type="ORF">PSAL00342_LOCUS4383</name>
    <name evidence="10" type="ORF">PSAL00342_LOCUS4384</name>
    <name evidence="11" type="ORF">PSAL00342_LOCUS4385</name>
    <name evidence="12" type="ORF">PSAL00342_LOCUS4386</name>
</gene>
<dbReference type="FunFam" id="3.60.15.10:FF:000008">
    <property type="entry name" value="Cleavage and polyadenylation specificity factor subunit 2"/>
    <property type="match status" value="1"/>
</dbReference>
<dbReference type="SMART" id="SM01027">
    <property type="entry name" value="Beta-Casp"/>
    <property type="match status" value="1"/>
</dbReference>
<reference evidence="10" key="1">
    <citation type="submission" date="2021-01" db="EMBL/GenBank/DDBJ databases">
        <authorList>
            <person name="Corre E."/>
            <person name="Pelletier E."/>
            <person name="Niang G."/>
            <person name="Scheremetjew M."/>
            <person name="Finn R."/>
            <person name="Kale V."/>
            <person name="Holt S."/>
            <person name="Cochrane G."/>
            <person name="Meng A."/>
            <person name="Brown T."/>
            <person name="Cohen L."/>
        </authorList>
    </citation>
    <scope>NUCLEOTIDE SEQUENCE</scope>
    <source>
        <strain evidence="10">CCMP1897</strain>
    </source>
</reference>
<dbReference type="InterPro" id="IPR001279">
    <property type="entry name" value="Metallo-B-lactamas"/>
</dbReference>
<evidence type="ECO:0000256" key="5">
    <source>
        <dbReference type="ARBA" id="ARBA00023242"/>
    </source>
</evidence>
<dbReference type="InterPro" id="IPR035639">
    <property type="entry name" value="CPSF2_MBL"/>
</dbReference>
<dbReference type="GO" id="GO:0006398">
    <property type="term" value="P:mRNA 3'-end processing by stem-loop binding and cleavage"/>
    <property type="evidence" value="ECO:0007669"/>
    <property type="project" value="InterPro"/>
</dbReference>
<keyword evidence="3 6" id="KW-0507">mRNA processing</keyword>
<evidence type="ECO:0000313" key="12">
    <source>
        <dbReference type="EMBL" id="CAE0610551.1"/>
    </source>
</evidence>
<comment type="similarity">
    <text evidence="2 6">Belongs to the metallo-beta-lactamase superfamily. RNA-metabolizing metallo-beta-lactamase-like family. CPSF2/YSH1 subfamily.</text>
</comment>
<dbReference type="Gene3D" id="3.60.15.10">
    <property type="entry name" value="Ribonuclease Z/Hydroxyacylglutathione hydrolase-like"/>
    <property type="match status" value="1"/>
</dbReference>
<organism evidence="10">
    <name type="scientific">Picocystis salinarum</name>
    <dbReference type="NCBI Taxonomy" id="88271"/>
    <lineage>
        <taxon>Eukaryota</taxon>
        <taxon>Viridiplantae</taxon>
        <taxon>Chlorophyta</taxon>
        <taxon>Picocystophyceae</taxon>
        <taxon>Picocystales</taxon>
        <taxon>Picocystaceae</taxon>
        <taxon>Picocystis</taxon>
    </lineage>
</organism>
<evidence type="ECO:0000259" key="8">
    <source>
        <dbReference type="SMART" id="SM01027"/>
    </source>
</evidence>
<evidence type="ECO:0000313" key="9">
    <source>
        <dbReference type="EMBL" id="CAE0610548.1"/>
    </source>
</evidence>
<dbReference type="AlphaFoldDB" id="A0A6U9RRA8"/>
<evidence type="ECO:0000256" key="3">
    <source>
        <dbReference type="ARBA" id="ARBA00022664"/>
    </source>
</evidence>
<evidence type="ECO:0000313" key="11">
    <source>
        <dbReference type="EMBL" id="CAE0610550.1"/>
    </source>
</evidence>
<dbReference type="PANTHER" id="PTHR45922:SF1">
    <property type="entry name" value="CLEAVAGE AND POLYADENYLATION SPECIFICITY FACTOR SUBUNIT 2"/>
    <property type="match status" value="1"/>
</dbReference>
<dbReference type="EMBL" id="HBIS01004809">
    <property type="protein sequence ID" value="CAE0610548.1"/>
    <property type="molecule type" value="Transcribed_RNA"/>
</dbReference>
<dbReference type="Pfam" id="PF16661">
    <property type="entry name" value="Lactamase_B_6"/>
    <property type="match status" value="1"/>
</dbReference>
<dbReference type="CDD" id="cd16293">
    <property type="entry name" value="CPSF2-like_MBL-fold"/>
    <property type="match status" value="1"/>
</dbReference>
<proteinExistence type="inferred from homology"/>
<evidence type="ECO:0000313" key="10">
    <source>
        <dbReference type="EMBL" id="CAE0610549.1"/>
    </source>
</evidence>
<dbReference type="InterPro" id="IPR022712">
    <property type="entry name" value="Beta_Casp"/>
</dbReference>
<dbReference type="PANTHER" id="PTHR45922">
    <property type="entry name" value="CLEAVAGE AND POLYADENYLATION SPECIFICITY FACTOR SUBUNIT 2"/>
    <property type="match status" value="1"/>
</dbReference>
<dbReference type="EMBL" id="HBIS01004810">
    <property type="protein sequence ID" value="CAE0610549.1"/>
    <property type="molecule type" value="Transcribed_RNA"/>
</dbReference>
<dbReference type="GO" id="GO:0005847">
    <property type="term" value="C:mRNA cleavage and polyadenylation specificity factor complex"/>
    <property type="evidence" value="ECO:0007669"/>
    <property type="project" value="InterPro"/>
</dbReference>
<dbReference type="EMBL" id="HBIS01004811">
    <property type="protein sequence ID" value="CAE0610550.1"/>
    <property type="molecule type" value="Transcribed_RNA"/>
</dbReference>